<feature type="chain" id="PRO_5018614332" description="Gram-positive cocci surface proteins LPxTG domain-containing protein" evidence="7">
    <location>
        <begin position="30"/>
        <end position="1039"/>
    </location>
</feature>
<evidence type="ECO:0000256" key="1">
    <source>
        <dbReference type="ARBA" id="ARBA00022512"/>
    </source>
</evidence>
<evidence type="ECO:0000256" key="6">
    <source>
        <dbReference type="SAM" id="Phobius"/>
    </source>
</evidence>
<evidence type="ECO:0000256" key="2">
    <source>
        <dbReference type="ARBA" id="ARBA00022525"/>
    </source>
</evidence>
<name>A0A3S3MA28_9MICO</name>
<reference evidence="9 10" key="1">
    <citation type="journal article" date="2018" name="Front. Microbiol.">
        <title>Novel Insights Into Bacterial Dimethylsulfoniopropionate Catabolism in the East China Sea.</title>
        <authorList>
            <person name="Liu J."/>
            <person name="Liu J."/>
            <person name="Zhang S.H."/>
            <person name="Liang J."/>
            <person name="Lin H."/>
            <person name="Song D."/>
            <person name="Yang G.P."/>
            <person name="Todd J.D."/>
            <person name="Zhang X.H."/>
        </authorList>
    </citation>
    <scope>NUCLEOTIDE SEQUENCE [LARGE SCALE GENOMIC DNA]</scope>
    <source>
        <strain evidence="9 10">ZYFD042</strain>
    </source>
</reference>
<protein>
    <recommendedName>
        <fullName evidence="8">Gram-positive cocci surface proteins LPxTG domain-containing protein</fullName>
    </recommendedName>
</protein>
<dbReference type="RefSeq" id="WP_128218736.1">
    <property type="nucleotide sequence ID" value="NZ_RBZY01000063.1"/>
</dbReference>
<feature type="domain" description="Gram-positive cocci surface proteins LPxTG" evidence="8">
    <location>
        <begin position="1002"/>
        <end position="1039"/>
    </location>
</feature>
<gene>
    <name evidence="9" type="ORF">D8Y23_14140</name>
</gene>
<feature type="compositionally biased region" description="Low complexity" evidence="5">
    <location>
        <begin position="974"/>
        <end position="993"/>
    </location>
</feature>
<dbReference type="InterPro" id="IPR029058">
    <property type="entry name" value="AB_hydrolase_fold"/>
</dbReference>
<dbReference type="OrthoDB" id="6646510at2"/>
<comment type="caution">
    <text evidence="9">The sequence shown here is derived from an EMBL/GenBank/DDBJ whole genome shotgun (WGS) entry which is preliminary data.</text>
</comment>
<dbReference type="Gene3D" id="3.40.50.1820">
    <property type="entry name" value="alpha/beta hydrolase"/>
    <property type="match status" value="1"/>
</dbReference>
<evidence type="ECO:0000313" key="10">
    <source>
        <dbReference type="Proteomes" id="UP000285970"/>
    </source>
</evidence>
<feature type="transmembrane region" description="Helical" evidence="6">
    <location>
        <begin position="1011"/>
        <end position="1033"/>
    </location>
</feature>
<keyword evidence="3 7" id="KW-0732">Signal</keyword>
<evidence type="ECO:0000256" key="3">
    <source>
        <dbReference type="ARBA" id="ARBA00022729"/>
    </source>
</evidence>
<evidence type="ECO:0000313" key="9">
    <source>
        <dbReference type="EMBL" id="RWR16173.1"/>
    </source>
</evidence>
<dbReference type="EMBL" id="RBZY01000063">
    <property type="protein sequence ID" value="RWR16173.1"/>
    <property type="molecule type" value="Genomic_DNA"/>
</dbReference>
<keyword evidence="6" id="KW-0812">Transmembrane</keyword>
<evidence type="ECO:0000256" key="4">
    <source>
        <dbReference type="ARBA" id="ARBA00023088"/>
    </source>
</evidence>
<dbReference type="AlphaFoldDB" id="A0A3S3MA28"/>
<evidence type="ECO:0000259" key="8">
    <source>
        <dbReference type="PROSITE" id="PS50847"/>
    </source>
</evidence>
<proteinExistence type="predicted"/>
<keyword evidence="4" id="KW-0572">Peptidoglycan-anchor</keyword>
<feature type="region of interest" description="Disordered" evidence="5">
    <location>
        <begin position="961"/>
        <end position="999"/>
    </location>
</feature>
<keyword evidence="6" id="KW-0472">Membrane</keyword>
<feature type="region of interest" description="Disordered" evidence="5">
    <location>
        <begin position="106"/>
        <end position="154"/>
    </location>
</feature>
<feature type="signal peptide" evidence="7">
    <location>
        <begin position="1"/>
        <end position="29"/>
    </location>
</feature>
<accession>A0A3S3MA28</accession>
<evidence type="ECO:0000256" key="5">
    <source>
        <dbReference type="SAM" id="MobiDB-lite"/>
    </source>
</evidence>
<sequence length="1039" mass="107654">MPSHPRRQLALIVILTLLLTGAVAGPASAQTPDDVLVASGENWTVERAPGGYTVTLRLDRPLPVVSDAPTIMVDGKPLGIARTSDRGRSLTITTSDARVASAREVVKGWASGSGPKAGEEGSGQRGERRAPRPPSDAPDQQKGAPTIPVVDPSETGSYAVREAEYDFGDQTIDLAGYRGTRGEVVGKLYLSGAVGARPVVLLEHGRHVTCGDAASGEADLAWPCASDEMVVRSYLGYENTARSLASHGYNVVSISANAINATDAELTLDQGAQARGRLVLDTLQMLDRLDKGEPISFEDRPGGGASVNRTFDEALARAVERADQPATPSGLSAGDLEGRFDLSRVGLMGHSRGGEGVVAAAQLNAAAAEPFGILSVLPLAPTDFARRTLSDVTTMTVLPYCDGDVADQQGQKYLDDSRRAFGDDVLRSAAWVMGANHNFFNSVWTPGTYPVGGADDWDPDDTTSACATADPSRLTAVEQYQVGATLMAGFFRFTLGGELAYQGIVDGSVAPTTNLTTFADIRVNATQSRSVADLVTDFAGGGAQVVVEGDAIAEVCEGAMILANRPQCSSRSDAQVPHWNPSFLAPLVPLFPATRFQWQNPDDVVLRIAVPDAQRDVRDRAQVTVKMAPGDEVAFGTDLMITLVDGDGFDYSTTVSSLNVRAVQRMPAGAPALDKVVLQQVTWPLDEVVGIDLSDIREVRLQGQIGTDGVPWGEVYLSDFAFETPSAGTPAVISRSAVSMAETRVEERAQSWTAEVAVWLDRASTAPVSAYVGVGPGPGEGAPPAEFGVQRVTFAPGQTCLKVPVRIVGNEDPSGVAVAIAGTAVTTSETAVSGAGDFSGILVREDDGVEGDGEQPVPAFGAQGDPCAELAASRTPGLLAASDDEPRRGETVTLTATGFRVGEAVIPTFGGVTLPSVIAGTDGTAVIETVVSADTALGATDVRVEGAGSARVQQAIVRVRAAAPTPTPTPTPTVSPSGTPSSSPSATATPGPARADAGSARLPLTGVDGTLWILAALGGTILAGAGAALTVGARRRRGH</sequence>
<evidence type="ECO:0000256" key="7">
    <source>
        <dbReference type="SAM" id="SignalP"/>
    </source>
</evidence>
<keyword evidence="2" id="KW-0964">Secreted</keyword>
<keyword evidence="1" id="KW-0134">Cell wall</keyword>
<dbReference type="SUPFAM" id="SSF53474">
    <property type="entry name" value="alpha/beta-Hydrolases"/>
    <property type="match status" value="1"/>
</dbReference>
<dbReference type="InterPro" id="IPR019931">
    <property type="entry name" value="LPXTG_anchor"/>
</dbReference>
<dbReference type="Proteomes" id="UP000285970">
    <property type="component" value="Unassembled WGS sequence"/>
</dbReference>
<dbReference type="PROSITE" id="PS50847">
    <property type="entry name" value="GRAM_POS_ANCHORING"/>
    <property type="match status" value="1"/>
</dbReference>
<keyword evidence="6" id="KW-1133">Transmembrane helix</keyword>
<organism evidence="9 10">
    <name type="scientific">Microbacterium enclense</name>
    <dbReference type="NCBI Taxonomy" id="993073"/>
    <lineage>
        <taxon>Bacteria</taxon>
        <taxon>Bacillati</taxon>
        <taxon>Actinomycetota</taxon>
        <taxon>Actinomycetes</taxon>
        <taxon>Micrococcales</taxon>
        <taxon>Microbacteriaceae</taxon>
        <taxon>Microbacterium</taxon>
    </lineage>
</organism>